<dbReference type="PROSITE" id="PS51078">
    <property type="entry name" value="ICLR_ED"/>
    <property type="match status" value="1"/>
</dbReference>
<dbReference type="EMBL" id="UINC01002872">
    <property type="protein sequence ID" value="SVA01130.1"/>
    <property type="molecule type" value="Genomic_DNA"/>
</dbReference>
<dbReference type="InterPro" id="IPR050707">
    <property type="entry name" value="HTH_MetabolicPath_Reg"/>
</dbReference>
<dbReference type="SUPFAM" id="SSF55781">
    <property type="entry name" value="GAF domain-like"/>
    <property type="match status" value="1"/>
</dbReference>
<proteinExistence type="predicted"/>
<evidence type="ECO:0000256" key="3">
    <source>
        <dbReference type="ARBA" id="ARBA00023163"/>
    </source>
</evidence>
<sequence>MKKIFFDKGSAMHRILAILEQVASSDRPVTPTEINDNLNLPKATIHRLFTTLEDELFLQREIDGKRYLPGSRLRKMALGVLCNEHFRTERHAILMRLSGDVEETCNISIPDGSQMRYLDRAETHWPLRMQLPIGTKVPMHCTSGGKLFLSLLPKGQLSSLIGNLNLEQKTVNTLTSRKTLEKALEKIRKEQVGTDNQEFIEGMVCVAVPIFDRRKRLFATLSIHAPSSRMSLEELSRHVPRLQKASHDLTLITDPGDN</sequence>
<name>A0A381SAM2_9ZZZZ</name>
<dbReference type="SMART" id="SM00346">
    <property type="entry name" value="HTH_ICLR"/>
    <property type="match status" value="1"/>
</dbReference>
<dbReference type="PROSITE" id="PS51077">
    <property type="entry name" value="HTH_ICLR"/>
    <property type="match status" value="1"/>
</dbReference>
<evidence type="ECO:0000256" key="1">
    <source>
        <dbReference type="ARBA" id="ARBA00023015"/>
    </source>
</evidence>
<keyword evidence="1" id="KW-0805">Transcription regulation</keyword>
<organism evidence="6">
    <name type="scientific">marine metagenome</name>
    <dbReference type="NCBI Taxonomy" id="408172"/>
    <lineage>
        <taxon>unclassified sequences</taxon>
        <taxon>metagenomes</taxon>
        <taxon>ecological metagenomes</taxon>
    </lineage>
</organism>
<dbReference type="PANTHER" id="PTHR30136:SF24">
    <property type="entry name" value="HTH-TYPE TRANSCRIPTIONAL REPRESSOR ALLR"/>
    <property type="match status" value="1"/>
</dbReference>
<evidence type="ECO:0000313" key="6">
    <source>
        <dbReference type="EMBL" id="SVA01130.1"/>
    </source>
</evidence>
<dbReference type="PANTHER" id="PTHR30136">
    <property type="entry name" value="HELIX-TURN-HELIX TRANSCRIPTIONAL REGULATOR, ICLR FAMILY"/>
    <property type="match status" value="1"/>
</dbReference>
<accession>A0A381SAM2</accession>
<dbReference type="InterPro" id="IPR036390">
    <property type="entry name" value="WH_DNA-bd_sf"/>
</dbReference>
<dbReference type="GO" id="GO:0003700">
    <property type="term" value="F:DNA-binding transcription factor activity"/>
    <property type="evidence" value="ECO:0007669"/>
    <property type="project" value="TreeGrafter"/>
</dbReference>
<dbReference type="InterPro" id="IPR005471">
    <property type="entry name" value="Tscrpt_reg_IclR_N"/>
</dbReference>
<evidence type="ECO:0000256" key="2">
    <source>
        <dbReference type="ARBA" id="ARBA00023125"/>
    </source>
</evidence>
<dbReference type="GO" id="GO:0045892">
    <property type="term" value="P:negative regulation of DNA-templated transcription"/>
    <property type="evidence" value="ECO:0007669"/>
    <property type="project" value="TreeGrafter"/>
</dbReference>
<keyword evidence="3" id="KW-0804">Transcription</keyword>
<evidence type="ECO:0000259" key="4">
    <source>
        <dbReference type="PROSITE" id="PS51077"/>
    </source>
</evidence>
<evidence type="ECO:0000259" key="5">
    <source>
        <dbReference type="PROSITE" id="PS51078"/>
    </source>
</evidence>
<dbReference type="Pfam" id="PF09339">
    <property type="entry name" value="HTH_IclR"/>
    <property type="match status" value="1"/>
</dbReference>
<feature type="domain" description="IclR-ED" evidence="5">
    <location>
        <begin position="72"/>
        <end position="255"/>
    </location>
</feature>
<dbReference type="Gene3D" id="3.30.450.40">
    <property type="match status" value="1"/>
</dbReference>
<feature type="domain" description="HTH iclR-type" evidence="4">
    <location>
        <begin position="9"/>
        <end position="71"/>
    </location>
</feature>
<dbReference type="AlphaFoldDB" id="A0A381SAM2"/>
<dbReference type="InterPro" id="IPR036388">
    <property type="entry name" value="WH-like_DNA-bd_sf"/>
</dbReference>
<dbReference type="InterPro" id="IPR014757">
    <property type="entry name" value="Tscrpt_reg_IclR_C"/>
</dbReference>
<protein>
    <recommendedName>
        <fullName evidence="7">HTH iclR-type domain-containing protein</fullName>
    </recommendedName>
</protein>
<dbReference type="InterPro" id="IPR029016">
    <property type="entry name" value="GAF-like_dom_sf"/>
</dbReference>
<reference evidence="6" key="1">
    <citation type="submission" date="2018-05" db="EMBL/GenBank/DDBJ databases">
        <authorList>
            <person name="Lanie J.A."/>
            <person name="Ng W.-L."/>
            <person name="Kazmierczak K.M."/>
            <person name="Andrzejewski T.M."/>
            <person name="Davidsen T.M."/>
            <person name="Wayne K.J."/>
            <person name="Tettelin H."/>
            <person name="Glass J.I."/>
            <person name="Rusch D."/>
            <person name="Podicherti R."/>
            <person name="Tsui H.-C.T."/>
            <person name="Winkler M.E."/>
        </authorList>
    </citation>
    <scope>NUCLEOTIDE SEQUENCE</scope>
</reference>
<dbReference type="Gene3D" id="1.10.10.10">
    <property type="entry name" value="Winged helix-like DNA-binding domain superfamily/Winged helix DNA-binding domain"/>
    <property type="match status" value="1"/>
</dbReference>
<gene>
    <name evidence="6" type="ORF">METZ01_LOCUS53984</name>
</gene>
<keyword evidence="2" id="KW-0238">DNA-binding</keyword>
<dbReference type="GO" id="GO:0003677">
    <property type="term" value="F:DNA binding"/>
    <property type="evidence" value="ECO:0007669"/>
    <property type="project" value="UniProtKB-KW"/>
</dbReference>
<evidence type="ECO:0008006" key="7">
    <source>
        <dbReference type="Google" id="ProtNLM"/>
    </source>
</evidence>
<dbReference type="Pfam" id="PF01614">
    <property type="entry name" value="IclR_C"/>
    <property type="match status" value="1"/>
</dbReference>
<dbReference type="SUPFAM" id="SSF46785">
    <property type="entry name" value="Winged helix' DNA-binding domain"/>
    <property type="match status" value="1"/>
</dbReference>